<comment type="caution">
    <text evidence="1">The sequence shown here is derived from an EMBL/GenBank/DDBJ whole genome shotgun (WGS) entry which is preliminary data.</text>
</comment>
<evidence type="ECO:0000313" key="2">
    <source>
        <dbReference type="Proteomes" id="UP000800235"/>
    </source>
</evidence>
<gene>
    <name evidence="1" type="ORF">EJ08DRAFT_426182</name>
</gene>
<accession>A0A9P4U2C0</accession>
<dbReference type="Proteomes" id="UP000800235">
    <property type="component" value="Unassembled WGS sequence"/>
</dbReference>
<protein>
    <submittedName>
        <fullName evidence="1">Uncharacterized protein</fullName>
    </submittedName>
</protein>
<evidence type="ECO:0000313" key="1">
    <source>
        <dbReference type="EMBL" id="KAF2434675.1"/>
    </source>
</evidence>
<name>A0A9P4U2C0_9PEZI</name>
<organism evidence="1 2">
    <name type="scientific">Tothia fuscella</name>
    <dbReference type="NCBI Taxonomy" id="1048955"/>
    <lineage>
        <taxon>Eukaryota</taxon>
        <taxon>Fungi</taxon>
        <taxon>Dikarya</taxon>
        <taxon>Ascomycota</taxon>
        <taxon>Pezizomycotina</taxon>
        <taxon>Dothideomycetes</taxon>
        <taxon>Pleosporomycetidae</taxon>
        <taxon>Venturiales</taxon>
        <taxon>Cylindrosympodiaceae</taxon>
        <taxon>Tothia</taxon>
    </lineage>
</organism>
<proteinExistence type="predicted"/>
<dbReference type="EMBL" id="MU007015">
    <property type="protein sequence ID" value="KAF2434675.1"/>
    <property type="molecule type" value="Genomic_DNA"/>
</dbReference>
<keyword evidence="2" id="KW-1185">Reference proteome</keyword>
<reference evidence="1" key="1">
    <citation type="journal article" date="2020" name="Stud. Mycol.">
        <title>101 Dothideomycetes genomes: a test case for predicting lifestyles and emergence of pathogens.</title>
        <authorList>
            <person name="Haridas S."/>
            <person name="Albert R."/>
            <person name="Binder M."/>
            <person name="Bloem J."/>
            <person name="Labutti K."/>
            <person name="Salamov A."/>
            <person name="Andreopoulos B."/>
            <person name="Baker S."/>
            <person name="Barry K."/>
            <person name="Bills G."/>
            <person name="Bluhm B."/>
            <person name="Cannon C."/>
            <person name="Castanera R."/>
            <person name="Culley D."/>
            <person name="Daum C."/>
            <person name="Ezra D."/>
            <person name="Gonzalez J."/>
            <person name="Henrissat B."/>
            <person name="Kuo A."/>
            <person name="Liang C."/>
            <person name="Lipzen A."/>
            <person name="Lutzoni F."/>
            <person name="Magnuson J."/>
            <person name="Mondo S."/>
            <person name="Nolan M."/>
            <person name="Ohm R."/>
            <person name="Pangilinan J."/>
            <person name="Park H.-J."/>
            <person name="Ramirez L."/>
            <person name="Alfaro M."/>
            <person name="Sun H."/>
            <person name="Tritt A."/>
            <person name="Yoshinaga Y."/>
            <person name="Zwiers L.-H."/>
            <person name="Turgeon B."/>
            <person name="Goodwin S."/>
            <person name="Spatafora J."/>
            <person name="Crous P."/>
            <person name="Grigoriev I."/>
        </authorList>
    </citation>
    <scope>NUCLEOTIDE SEQUENCE</scope>
    <source>
        <strain evidence="1">CBS 130266</strain>
    </source>
</reference>
<sequence length="198" mass="20157">MTDIKQLCTTSKQADFLNKLHDRACSLCKNDAAGLNYATSYLPNLANKCANVGIPIPQDILDKAKDATQCNSSPPPPAPVPCSAACLPPPNIASTRTVTATAVGPGATAVGPTQTVILPPVISSTTTIFNGDTGATIPPPTGGIVVVTTSTPTFSQGLSTTTYAPPPTGTRPVAFLGAGARVQVGWTPLLFLGGLLVF</sequence>
<dbReference type="AlphaFoldDB" id="A0A9P4U2C0"/>